<dbReference type="OrthoDB" id="268334at2"/>
<feature type="region of interest" description="Disordered" evidence="1">
    <location>
        <begin position="59"/>
        <end position="149"/>
    </location>
</feature>
<protein>
    <submittedName>
        <fullName evidence="2">Uncharacterized protein</fullName>
    </submittedName>
</protein>
<dbReference type="Proteomes" id="UP000322699">
    <property type="component" value="Unassembled WGS sequence"/>
</dbReference>
<feature type="compositionally biased region" description="Acidic residues" evidence="1">
    <location>
        <begin position="130"/>
        <end position="140"/>
    </location>
</feature>
<dbReference type="AlphaFoldDB" id="A0A5B1CPC7"/>
<name>A0A5B1CPC7_9BACT</name>
<sequence>MNSIAPYFQRIRSVVIGLVLIAMTLPFGGCRICADCEDLDYPAYGGAWQRTLRQSGRVGSVFDPGGAKAATLVDKTTPDEPDEIERSRQEARDNDDDLDPDERDADDEDDSDEKSESMKDREEKLRQQELDDIESEEEESELRKKGLDDIEVRIVPGRGPVMIKTN</sequence>
<gene>
    <name evidence="2" type="ORF">LF1_49700</name>
</gene>
<reference evidence="2 3" key="1">
    <citation type="submission" date="2019-08" db="EMBL/GenBank/DDBJ databases">
        <title>Deep-cultivation of Planctomycetes and their phenomic and genomic characterization uncovers novel biology.</title>
        <authorList>
            <person name="Wiegand S."/>
            <person name="Jogler M."/>
            <person name="Boedeker C."/>
            <person name="Pinto D."/>
            <person name="Vollmers J."/>
            <person name="Rivas-Marin E."/>
            <person name="Kohn T."/>
            <person name="Peeters S.H."/>
            <person name="Heuer A."/>
            <person name="Rast P."/>
            <person name="Oberbeckmann S."/>
            <person name="Bunk B."/>
            <person name="Jeske O."/>
            <person name="Meyerdierks A."/>
            <person name="Storesund J.E."/>
            <person name="Kallscheuer N."/>
            <person name="Luecker S."/>
            <person name="Lage O.M."/>
            <person name="Pohl T."/>
            <person name="Merkel B.J."/>
            <person name="Hornburger P."/>
            <person name="Mueller R.-W."/>
            <person name="Bruemmer F."/>
            <person name="Labrenz M."/>
            <person name="Spormann A.M."/>
            <person name="Op Den Camp H."/>
            <person name="Overmann J."/>
            <person name="Amann R."/>
            <person name="Jetten M.S.M."/>
            <person name="Mascher T."/>
            <person name="Medema M.H."/>
            <person name="Devos D.P."/>
            <person name="Kaster A.-K."/>
            <person name="Ovreas L."/>
            <person name="Rohde M."/>
            <person name="Galperin M.Y."/>
            <person name="Jogler C."/>
        </authorList>
    </citation>
    <scope>NUCLEOTIDE SEQUENCE [LARGE SCALE GENOMIC DNA]</scope>
    <source>
        <strain evidence="2 3">LF1</strain>
    </source>
</reference>
<feature type="compositionally biased region" description="Basic and acidic residues" evidence="1">
    <location>
        <begin position="114"/>
        <end position="129"/>
    </location>
</feature>
<keyword evidence="3" id="KW-1185">Reference proteome</keyword>
<evidence type="ECO:0000313" key="3">
    <source>
        <dbReference type="Proteomes" id="UP000322699"/>
    </source>
</evidence>
<feature type="compositionally biased region" description="Acidic residues" evidence="1">
    <location>
        <begin position="93"/>
        <end position="113"/>
    </location>
</feature>
<dbReference type="EMBL" id="VRLW01000001">
    <property type="protein sequence ID" value="KAA1262406.1"/>
    <property type="molecule type" value="Genomic_DNA"/>
</dbReference>
<organism evidence="2 3">
    <name type="scientific">Rubripirellula obstinata</name>
    <dbReference type="NCBI Taxonomy" id="406547"/>
    <lineage>
        <taxon>Bacteria</taxon>
        <taxon>Pseudomonadati</taxon>
        <taxon>Planctomycetota</taxon>
        <taxon>Planctomycetia</taxon>
        <taxon>Pirellulales</taxon>
        <taxon>Pirellulaceae</taxon>
        <taxon>Rubripirellula</taxon>
    </lineage>
</organism>
<proteinExistence type="predicted"/>
<evidence type="ECO:0000313" key="2">
    <source>
        <dbReference type="EMBL" id="KAA1262406.1"/>
    </source>
</evidence>
<dbReference type="RefSeq" id="WP_068266153.1">
    <property type="nucleotide sequence ID" value="NZ_LWSK01000109.1"/>
</dbReference>
<evidence type="ECO:0000256" key="1">
    <source>
        <dbReference type="SAM" id="MobiDB-lite"/>
    </source>
</evidence>
<accession>A0A5B1CPC7</accession>
<comment type="caution">
    <text evidence="2">The sequence shown here is derived from an EMBL/GenBank/DDBJ whole genome shotgun (WGS) entry which is preliminary data.</text>
</comment>